<accession>A0AAP0J3T5</accession>
<keyword evidence="3" id="KW-1185">Reference proteome</keyword>
<evidence type="ECO:0000313" key="3">
    <source>
        <dbReference type="Proteomes" id="UP001419268"/>
    </source>
</evidence>
<gene>
    <name evidence="2" type="ORF">Scep_014774</name>
</gene>
<dbReference type="AlphaFoldDB" id="A0AAP0J3T5"/>
<dbReference type="InterPro" id="IPR043502">
    <property type="entry name" value="DNA/RNA_pol_sf"/>
</dbReference>
<proteinExistence type="predicted"/>
<dbReference type="SUPFAM" id="SSF56672">
    <property type="entry name" value="DNA/RNA polymerases"/>
    <property type="match status" value="1"/>
</dbReference>
<protein>
    <recommendedName>
        <fullName evidence="1">Reverse transcriptase Ty1/copia-type domain-containing protein</fullName>
    </recommendedName>
</protein>
<evidence type="ECO:0000313" key="2">
    <source>
        <dbReference type="EMBL" id="KAK9125928.1"/>
    </source>
</evidence>
<dbReference type="Proteomes" id="UP001419268">
    <property type="component" value="Unassembled WGS sequence"/>
</dbReference>
<sequence length="209" mass="24150">MQEAMKQEIEALYRNHTWSLVPPSNTQQVVGTKCIFKIKRNSDGIIYKHKARLVVKGYKQQPGIDFHETYSPVIKSSTVRIILTLATSYNWPLKQLDVNNAFLHGNLSEKVFIPQPTGFTDPFAPHHVCYLHKVLYGLQQAPRAWFDKFRNTFLHWGFRNSATDYSLFIHKHGNSVTYLLIFVEDIIVIGNSSTFINSFISSLYKQFAH</sequence>
<dbReference type="Pfam" id="PF07727">
    <property type="entry name" value="RVT_2"/>
    <property type="match status" value="1"/>
</dbReference>
<name>A0AAP0J3T5_9MAGN</name>
<reference evidence="2 3" key="1">
    <citation type="submission" date="2024-01" db="EMBL/GenBank/DDBJ databases">
        <title>Genome assemblies of Stephania.</title>
        <authorList>
            <person name="Yang L."/>
        </authorList>
    </citation>
    <scope>NUCLEOTIDE SEQUENCE [LARGE SCALE GENOMIC DNA]</scope>
    <source>
        <strain evidence="2">JXDWG</strain>
        <tissue evidence="2">Leaf</tissue>
    </source>
</reference>
<feature type="domain" description="Reverse transcriptase Ty1/copia-type" evidence="1">
    <location>
        <begin position="15"/>
        <end position="207"/>
    </location>
</feature>
<organism evidence="2 3">
    <name type="scientific">Stephania cephalantha</name>
    <dbReference type="NCBI Taxonomy" id="152367"/>
    <lineage>
        <taxon>Eukaryota</taxon>
        <taxon>Viridiplantae</taxon>
        <taxon>Streptophyta</taxon>
        <taxon>Embryophyta</taxon>
        <taxon>Tracheophyta</taxon>
        <taxon>Spermatophyta</taxon>
        <taxon>Magnoliopsida</taxon>
        <taxon>Ranunculales</taxon>
        <taxon>Menispermaceae</taxon>
        <taxon>Menispermoideae</taxon>
        <taxon>Cissampelideae</taxon>
        <taxon>Stephania</taxon>
    </lineage>
</organism>
<dbReference type="InterPro" id="IPR013103">
    <property type="entry name" value="RVT_2"/>
</dbReference>
<comment type="caution">
    <text evidence="2">The sequence shown here is derived from an EMBL/GenBank/DDBJ whole genome shotgun (WGS) entry which is preliminary data.</text>
</comment>
<evidence type="ECO:0000259" key="1">
    <source>
        <dbReference type="Pfam" id="PF07727"/>
    </source>
</evidence>
<dbReference type="EMBL" id="JBBNAG010000006">
    <property type="protein sequence ID" value="KAK9125928.1"/>
    <property type="molecule type" value="Genomic_DNA"/>
</dbReference>